<accession>A0AAU9TE27</accession>
<feature type="region of interest" description="Disordered" evidence="2">
    <location>
        <begin position="2084"/>
        <end position="2108"/>
    </location>
</feature>
<protein>
    <submittedName>
        <fullName evidence="3">Uncharacterized protein</fullName>
    </submittedName>
</protein>
<dbReference type="Proteomes" id="UP001153954">
    <property type="component" value="Unassembled WGS sequence"/>
</dbReference>
<feature type="compositionally biased region" description="Polar residues" evidence="2">
    <location>
        <begin position="2020"/>
        <end position="2029"/>
    </location>
</feature>
<evidence type="ECO:0000313" key="3">
    <source>
        <dbReference type="EMBL" id="CAH2084327.1"/>
    </source>
</evidence>
<keyword evidence="1" id="KW-0175">Coiled coil</keyword>
<organism evidence="3 4">
    <name type="scientific">Euphydryas editha</name>
    <name type="common">Edith's checkerspot</name>
    <dbReference type="NCBI Taxonomy" id="104508"/>
    <lineage>
        <taxon>Eukaryota</taxon>
        <taxon>Metazoa</taxon>
        <taxon>Ecdysozoa</taxon>
        <taxon>Arthropoda</taxon>
        <taxon>Hexapoda</taxon>
        <taxon>Insecta</taxon>
        <taxon>Pterygota</taxon>
        <taxon>Neoptera</taxon>
        <taxon>Endopterygota</taxon>
        <taxon>Lepidoptera</taxon>
        <taxon>Glossata</taxon>
        <taxon>Ditrysia</taxon>
        <taxon>Papilionoidea</taxon>
        <taxon>Nymphalidae</taxon>
        <taxon>Nymphalinae</taxon>
        <taxon>Euphydryas</taxon>
    </lineage>
</organism>
<feature type="region of interest" description="Disordered" evidence="2">
    <location>
        <begin position="443"/>
        <end position="465"/>
    </location>
</feature>
<feature type="coiled-coil region" evidence="1">
    <location>
        <begin position="659"/>
        <end position="686"/>
    </location>
</feature>
<feature type="region of interest" description="Disordered" evidence="2">
    <location>
        <begin position="1869"/>
        <end position="1905"/>
    </location>
</feature>
<evidence type="ECO:0000313" key="4">
    <source>
        <dbReference type="Proteomes" id="UP001153954"/>
    </source>
</evidence>
<keyword evidence="4" id="KW-1185">Reference proteome</keyword>
<sequence length="2193" mass="255383">MENIRIIKEKIRSCISCDENQCPRIKERLDHHVQSHHSSLKRSYSQQITTSQNYSRIIYPSRSNISNLKTDEQTSTSSLFDDKETGKVNTSSYKEGLRAIVFEFIKNLRKNQNGRYSNKEENIINEFIEKISEISLDHTDDKYDISLDIEIDDFLNSLSANIDKQNEKTMTSFKADLATKIIDFNTKNLDNFKIKNENTTIDQRKNSLEDKNTTSDSVRYVENNKRDATVQSSDVDILINSISDTNNALSRFRSNNISKVRKRSVDTQFPSLSGTFYVNTIEHTNLNKNRQNYFKDVLTNEKNYLQEKDTYFINHFEKNIGTNTELDEIKSIINETVAKNLVKYNFAFYSETITKEIVELLSENLQISQINNSELEVKLFNLIKSTTDLSDVITDEIVNSVIKTLKSSKVEDILKHYSSVANNKNKHYFSNVISVFKSEQNLLDHSDNPSPPIRKRKSSILKKTKTNSEEQMYSEKLIALIKAWLDILPKKQNKAKDKKLKEGPVNNLIEDILDQVKLEQVAPETRNEKEKYISFFIFRWLNKYKYFEDINEAKPYVDQLIEKMKEIPVPNLIKTQTDSQKATQSIQMTNNIDILRNEVSKWFTEQPNKLFLEKEKSERNETIQKIALKMHDIINNCSPDNLNNEIQNWLSEILKPEHKQNIKSLAETLQNKIEKLTQNEKNYDIDSQRQMEGKKGYNSCCGETLSENVASEGTIKELFEIYLEHKYNSENFIARKAYTELFKNELNKLNTLSKKENNVCPNLKQQQANTLEILSKELQYIKIIADWMLELPLQESLNKTQNIVEAEAIINIAKHIREIDDDVQQASSQTEYNHRISLIINEVVEKLPISTNFKMQEKIYDLTRQIAAVKYNSPVNCCTINNVSNRNLTDYIEAYIRENDEEIFEDDLKLESCILRLFREINNKTNQNMFFNDTSISNKFTDTSLNNNETIKYFSLKMNYAKEISDWIKNLPLLSLTDKATQNQLVDLVNDLAKKISDTENDSEIKEYITNWISKLPLDLSKQIIMPVVIQQIMNRIKRVQKGYMQKENEIPTASQKLEKENRTDKVCEYPHSCCNKTITCEDNRDPATVIEEYIEEWCNNLPVQAENETISKTLKENVASKLFQKFGELNMNPEYFNNNILYEEMFSEEIDTQLENLPQNPTLQNLKKELKRKFLDVIIEQRNKIKTKISGVEYKHDLEKTIEISMPNAIPTYKEDSPGFKIYKDRVATMFILENFDHGNDEIKLNYEKKIRKQIDKYFHEIRDNSSGPLTKDQIYNELYSVLFNVPLPIESSMIDEVEEIKTRCEIDNWFETLPLREATGLGELLEWDQILAMLAKRLHQFEKYENGSDNKMHKEITKWLARLPILPQHTSNIDKFANDLQQRLNLTQANRRHVPRKINKSQQSIVDQDKNMFNSSESVEPRSLQVTLPSSLPTCCQTSIQKPKKPADMIVDVVETWCQQLPLPANTQQEKDNTKIIKDNLIIKIIMKISELNMNPEIFNDDFLYDALLDDELENLMSKLPASYEFIQSKNARKNQLKEAIKSVKPLIKEDKARYEYKVEVKNTVDKILKDPPESDSEKKIWFDSLKEEIVDNIIIYNFHKEDQENSFKYKTLVHDAVDKYYSLIDEDGGRNIHTRRDSLMKSNELLCESAKVPTPGENAIQEEIQEIEIKFELTKFLNEVSFNDKEKFILKNQIKTTLAKQLNYSITAGDILRNKNKIKENFIRTLKKIDDNIDSQKVETFINQIQHFIGNTAYNSRILHYNADKQNKLTQNDKASIEVQEADNSKEKTTDEQWLSLLPVTPSPPKAYNDYYELLNSHNFRKTGESVSSNQNKQGFDPSFNKSGITYESFEKGTLLSSSVINHQEGKEKANEYQESIKRTSTTTTNQNISSHPSKMNKAADKSLFPNQTYKPLSQDKNLEYRAFESTESDNAQKNKSLQRDQNSFEPLELTQINQNVDQAFTDQENQIQYPRQIQSQPDRPRIPDSKTMESLYIENGIEQRRQQETSSMSSQTSNQDQVSAQEQYNQNSQIPANRFLIKTQDACTQVTGHSHAPSVKSIPNEPIPFQNFQEQSPFIPSTSIATGRISPGRISPQKPMIRSCNRGQPCRRPSITIFSPTELPRCNEFNQAPSRCNTKIPEELELCECLKKRKRPNLCSAHMRRHCRICNETNPFYCRLPSYRYPSFYYHRF</sequence>
<dbReference type="EMBL" id="CAKOGL010000002">
    <property type="protein sequence ID" value="CAH2084327.1"/>
    <property type="molecule type" value="Genomic_DNA"/>
</dbReference>
<evidence type="ECO:0000256" key="1">
    <source>
        <dbReference type="SAM" id="Coils"/>
    </source>
</evidence>
<evidence type="ECO:0000256" key="2">
    <source>
        <dbReference type="SAM" id="MobiDB-lite"/>
    </source>
</evidence>
<feature type="region of interest" description="Disordered" evidence="2">
    <location>
        <begin position="2003"/>
        <end position="2029"/>
    </location>
</feature>
<gene>
    <name evidence="3" type="ORF">EEDITHA_LOCUS905</name>
</gene>
<proteinExistence type="predicted"/>
<comment type="caution">
    <text evidence="3">The sequence shown here is derived from an EMBL/GenBank/DDBJ whole genome shotgun (WGS) entry which is preliminary data.</text>
</comment>
<reference evidence="3" key="1">
    <citation type="submission" date="2022-03" db="EMBL/GenBank/DDBJ databases">
        <authorList>
            <person name="Tunstrom K."/>
        </authorList>
    </citation>
    <scope>NUCLEOTIDE SEQUENCE</scope>
</reference>
<feature type="compositionally biased region" description="Basic residues" evidence="2">
    <location>
        <begin position="453"/>
        <end position="465"/>
    </location>
</feature>
<feature type="compositionally biased region" description="Basic and acidic residues" evidence="2">
    <location>
        <begin position="1869"/>
        <end position="1881"/>
    </location>
</feature>
<feature type="compositionally biased region" description="Low complexity" evidence="2">
    <location>
        <begin position="2008"/>
        <end position="2019"/>
    </location>
</feature>
<name>A0AAU9TE27_EUPED</name>